<protein>
    <submittedName>
        <fullName evidence="4">NAD(P)/FAD-dependent oxidoreductase</fullName>
    </submittedName>
</protein>
<accession>A0AAE9ZGD9</accession>
<dbReference type="GO" id="GO:0050661">
    <property type="term" value="F:NADP binding"/>
    <property type="evidence" value="ECO:0007669"/>
    <property type="project" value="InterPro"/>
</dbReference>
<gene>
    <name evidence="4" type="ORF">PUV54_10385</name>
</gene>
<dbReference type="AlphaFoldDB" id="A0AAE9ZGD9"/>
<dbReference type="PANTHER" id="PTHR42877:SF4">
    <property type="entry name" value="FAD_NAD(P)-BINDING DOMAIN-CONTAINING PROTEIN-RELATED"/>
    <property type="match status" value="1"/>
</dbReference>
<keyword evidence="3" id="KW-0560">Oxidoreductase</keyword>
<dbReference type="EMBL" id="CP118166">
    <property type="protein sequence ID" value="WDI30366.1"/>
    <property type="molecule type" value="Genomic_DNA"/>
</dbReference>
<dbReference type="PANTHER" id="PTHR42877">
    <property type="entry name" value="L-ORNITHINE N(5)-MONOOXYGENASE-RELATED"/>
    <property type="match status" value="1"/>
</dbReference>
<evidence type="ECO:0000256" key="2">
    <source>
        <dbReference type="ARBA" id="ARBA00022827"/>
    </source>
</evidence>
<evidence type="ECO:0000256" key="3">
    <source>
        <dbReference type="ARBA" id="ARBA00023002"/>
    </source>
</evidence>
<dbReference type="KEGG" id="hfl:PUV54_10385"/>
<sequence>MPDDMRIDAPDVKTGKETTSPRIAILGAGFSGMGMAIRLRQEGFDNFTIYEKADEVGGTWRENRYPGVACDVPSHLYSFSFDPNPKWTRRFSSGPEILDYMKTCAEKFDLYRSIAFGKEVSAIKHDGAEWTISFKDGSTAGADFVVSGLGGLHKPNIPDFKGVDTFKGPVFHTAEWPDNVDLKGKRVAIIGSAASAIQIIPEIVDDVAHLDVYQRTPNWIIPREDYGYPKWVRSLFSAAPWLARAYRGFYFSVLEWRFPAFHKEENRIKQMTRDRFAKYLENSIADPALRTKLTPDYPIGCKRILISDDYFRAIQKPNVDLVTEGIDGFVEHGVITRDGKLHEADVVILATGFKPFDILDAISVAGPSGASLKDTWRQGIAAHRTVMAPGFPNFFLLLGPNSALGHNSVILMIEAQVNYVIQLIKQAASAGQGRVAQLEPSAEAARAFDATIQGDLQKRVWAAGCGAWYVDENGRNYTLYPHSVRRYLKDMKIADLSEYVMKVPA</sequence>
<evidence type="ECO:0000256" key="1">
    <source>
        <dbReference type="ARBA" id="ARBA00022630"/>
    </source>
</evidence>
<keyword evidence="1" id="KW-0285">Flavoprotein</keyword>
<proteinExistence type="predicted"/>
<dbReference type="InterPro" id="IPR051209">
    <property type="entry name" value="FAD-bind_Monooxygenase_sf"/>
</dbReference>
<dbReference type="PRINTS" id="PR00419">
    <property type="entry name" value="ADXRDTASE"/>
</dbReference>
<dbReference type="Proteomes" id="UP001214043">
    <property type="component" value="Chromosome"/>
</dbReference>
<dbReference type="GO" id="GO:0004499">
    <property type="term" value="F:N,N-dimethylaniline monooxygenase activity"/>
    <property type="evidence" value="ECO:0007669"/>
    <property type="project" value="InterPro"/>
</dbReference>
<organism evidence="4 5">
    <name type="scientific">Hyphococcus flavus</name>
    <dbReference type="NCBI Taxonomy" id="1866326"/>
    <lineage>
        <taxon>Bacteria</taxon>
        <taxon>Pseudomonadati</taxon>
        <taxon>Pseudomonadota</taxon>
        <taxon>Alphaproteobacteria</taxon>
        <taxon>Parvularculales</taxon>
        <taxon>Parvularculaceae</taxon>
        <taxon>Hyphococcus</taxon>
    </lineage>
</organism>
<dbReference type="SUPFAM" id="SSF51905">
    <property type="entry name" value="FAD/NAD(P)-binding domain"/>
    <property type="match status" value="2"/>
</dbReference>
<dbReference type="Gene3D" id="3.50.50.60">
    <property type="entry name" value="FAD/NAD(P)-binding domain"/>
    <property type="match status" value="3"/>
</dbReference>
<keyword evidence="5" id="KW-1185">Reference proteome</keyword>
<evidence type="ECO:0000313" key="4">
    <source>
        <dbReference type="EMBL" id="WDI30366.1"/>
    </source>
</evidence>
<dbReference type="InterPro" id="IPR020946">
    <property type="entry name" value="Flavin_mOase-like"/>
</dbReference>
<reference evidence="4" key="1">
    <citation type="submission" date="2023-02" db="EMBL/GenBank/DDBJ databases">
        <title>Genome sequence of Hyphococcus flavus.</title>
        <authorList>
            <person name="Rong J.-C."/>
            <person name="Zhao Q."/>
            <person name="Yi M."/>
            <person name="Wu J.-Y."/>
        </authorList>
    </citation>
    <scope>NUCLEOTIDE SEQUENCE</scope>
    <source>
        <strain evidence="4">MCCC 1K03223</strain>
    </source>
</reference>
<dbReference type="RefSeq" id="WP_274492167.1">
    <property type="nucleotide sequence ID" value="NZ_CP118166.1"/>
</dbReference>
<dbReference type="InterPro" id="IPR036188">
    <property type="entry name" value="FAD/NAD-bd_sf"/>
</dbReference>
<evidence type="ECO:0000313" key="5">
    <source>
        <dbReference type="Proteomes" id="UP001214043"/>
    </source>
</evidence>
<keyword evidence="2" id="KW-0274">FAD</keyword>
<name>A0AAE9ZGD9_9PROT</name>
<dbReference type="Pfam" id="PF00743">
    <property type="entry name" value="FMO-like"/>
    <property type="match status" value="1"/>
</dbReference>
<dbReference type="GO" id="GO:0050660">
    <property type="term" value="F:flavin adenine dinucleotide binding"/>
    <property type="evidence" value="ECO:0007669"/>
    <property type="project" value="InterPro"/>
</dbReference>